<sequence length="228" mass="25523">MKRSEINAALKWAEGQIGQAGFSLPPFARWDCATWQKNRDLTQVIREVMLGWDITDFGMGDFARVGAVLYTLRNGMVGRPGFGAPYAEKYIVLAEGQRLPCHYHAVKTEDIINRHGGQMAMRLYNRKPDGGVDENSDVTVYLDDMPRTVGAGEEFLVAPGSSVRLTPFMYHIFGAKEGYGPLIVGEVSSINDDNTDNYFSEPVKRFADIEEDEPIYRPLCGEYEALLL</sequence>
<comment type="cofactor">
    <cofactor evidence="1">
        <name>Mn(2+)</name>
        <dbReference type="ChEBI" id="CHEBI:29035"/>
    </cofactor>
</comment>
<dbReference type="AlphaFoldDB" id="A0A9D1K7A0"/>
<evidence type="ECO:0000256" key="7">
    <source>
        <dbReference type="ARBA" id="ARBA00044951"/>
    </source>
</evidence>
<dbReference type="GO" id="GO:0046872">
    <property type="term" value="F:metal ion binding"/>
    <property type="evidence" value="ECO:0007669"/>
    <property type="project" value="UniProtKB-KW"/>
</dbReference>
<dbReference type="EC" id="5.3.1.15" evidence="8"/>
<dbReference type="Gene3D" id="2.60.120.10">
    <property type="entry name" value="Jelly Rolls"/>
    <property type="match status" value="1"/>
</dbReference>
<evidence type="ECO:0000256" key="3">
    <source>
        <dbReference type="ARBA" id="ARBA00023211"/>
    </source>
</evidence>
<name>A0A9D1K7A0_9FIRM</name>
<dbReference type="CDD" id="cd20309">
    <property type="entry name" value="cupin_EcSI"/>
    <property type="match status" value="1"/>
</dbReference>
<keyword evidence="4 9" id="KW-0413">Isomerase</keyword>
<dbReference type="Proteomes" id="UP000824140">
    <property type="component" value="Unassembled WGS sequence"/>
</dbReference>
<dbReference type="SUPFAM" id="SSF51182">
    <property type="entry name" value="RmlC-like cupins"/>
    <property type="match status" value="1"/>
</dbReference>
<accession>A0A9D1K7A0</accession>
<evidence type="ECO:0000256" key="5">
    <source>
        <dbReference type="ARBA" id="ARBA00023277"/>
    </source>
</evidence>
<protein>
    <recommendedName>
        <fullName evidence="8">D-lyxose ketol-isomerase</fullName>
        <ecNumber evidence="8">5.3.1.15</ecNumber>
    </recommendedName>
</protein>
<dbReference type="GO" id="GO:0047828">
    <property type="term" value="F:D-lyxose ketol-isomerase activity"/>
    <property type="evidence" value="ECO:0007669"/>
    <property type="project" value="UniProtKB-EC"/>
</dbReference>
<keyword evidence="5" id="KW-0119">Carbohydrate metabolism</keyword>
<reference evidence="9" key="1">
    <citation type="submission" date="2020-10" db="EMBL/GenBank/DDBJ databases">
        <authorList>
            <person name="Gilroy R."/>
        </authorList>
    </citation>
    <scope>NUCLEOTIDE SEQUENCE</scope>
    <source>
        <strain evidence="9">13766</strain>
    </source>
</reference>
<dbReference type="InterPro" id="IPR014710">
    <property type="entry name" value="RmlC-like_jellyroll"/>
</dbReference>
<comment type="caution">
    <text evidence="9">The sequence shown here is derived from an EMBL/GenBank/DDBJ whole genome shotgun (WGS) entry which is preliminary data.</text>
</comment>
<dbReference type="EMBL" id="DVJN01000214">
    <property type="protein sequence ID" value="HIS93567.1"/>
    <property type="molecule type" value="Genomic_DNA"/>
</dbReference>
<gene>
    <name evidence="9" type="ORF">IAA84_11165</name>
</gene>
<evidence type="ECO:0000256" key="4">
    <source>
        <dbReference type="ARBA" id="ARBA00023235"/>
    </source>
</evidence>
<organism evidence="9 10">
    <name type="scientific">Candidatus Alectryocaccomicrobium excrementavium</name>
    <dbReference type="NCBI Taxonomy" id="2840668"/>
    <lineage>
        <taxon>Bacteria</taxon>
        <taxon>Bacillati</taxon>
        <taxon>Bacillota</taxon>
        <taxon>Clostridia</taxon>
        <taxon>Candidatus Alectryocaccomicrobium</taxon>
    </lineage>
</organism>
<dbReference type="Pfam" id="PF07385">
    <property type="entry name" value="Lyx_isomer"/>
    <property type="match status" value="1"/>
</dbReference>
<evidence type="ECO:0000313" key="10">
    <source>
        <dbReference type="Proteomes" id="UP000824140"/>
    </source>
</evidence>
<comment type="catalytic activity">
    <reaction evidence="6">
        <text>D-lyxose = D-xylulose</text>
        <dbReference type="Rhea" id="RHEA:14201"/>
        <dbReference type="ChEBI" id="CHEBI:16789"/>
        <dbReference type="ChEBI" id="CHEBI:17140"/>
        <dbReference type="EC" id="5.3.1.15"/>
    </reaction>
</comment>
<keyword evidence="2" id="KW-0479">Metal-binding</keyword>
<dbReference type="InterPro" id="IPR010864">
    <property type="entry name" value="D-lyxose_isomer"/>
</dbReference>
<evidence type="ECO:0000256" key="2">
    <source>
        <dbReference type="ARBA" id="ARBA00022723"/>
    </source>
</evidence>
<dbReference type="InterPro" id="IPR047581">
    <property type="entry name" value="EcSI_cupin"/>
</dbReference>
<dbReference type="InterPro" id="IPR011051">
    <property type="entry name" value="RmlC_Cupin_sf"/>
</dbReference>
<keyword evidence="3" id="KW-0464">Manganese</keyword>
<evidence type="ECO:0000256" key="6">
    <source>
        <dbReference type="ARBA" id="ARBA00044907"/>
    </source>
</evidence>
<reference evidence="9" key="2">
    <citation type="journal article" date="2021" name="PeerJ">
        <title>Extensive microbial diversity within the chicken gut microbiome revealed by metagenomics and culture.</title>
        <authorList>
            <person name="Gilroy R."/>
            <person name="Ravi A."/>
            <person name="Getino M."/>
            <person name="Pursley I."/>
            <person name="Horton D.L."/>
            <person name="Alikhan N.F."/>
            <person name="Baker D."/>
            <person name="Gharbi K."/>
            <person name="Hall N."/>
            <person name="Watson M."/>
            <person name="Adriaenssens E.M."/>
            <person name="Foster-Nyarko E."/>
            <person name="Jarju S."/>
            <person name="Secka A."/>
            <person name="Antonio M."/>
            <person name="Oren A."/>
            <person name="Chaudhuri R.R."/>
            <person name="La Ragione R."/>
            <person name="Hildebrand F."/>
            <person name="Pallen M.J."/>
        </authorList>
    </citation>
    <scope>NUCLEOTIDE SEQUENCE</scope>
    <source>
        <strain evidence="9">13766</strain>
    </source>
</reference>
<comment type="similarity">
    <text evidence="7">Belongs to the D-lyxose ketol-isomerase family.</text>
</comment>
<evidence type="ECO:0000256" key="8">
    <source>
        <dbReference type="ARBA" id="ARBA00044972"/>
    </source>
</evidence>
<evidence type="ECO:0000256" key="1">
    <source>
        <dbReference type="ARBA" id="ARBA00001936"/>
    </source>
</evidence>
<evidence type="ECO:0000313" key="9">
    <source>
        <dbReference type="EMBL" id="HIS93567.1"/>
    </source>
</evidence>
<proteinExistence type="inferred from homology"/>